<evidence type="ECO:0000259" key="1">
    <source>
        <dbReference type="Pfam" id="PF00501"/>
    </source>
</evidence>
<dbReference type="InterPro" id="IPR045851">
    <property type="entry name" value="AMP-bd_C_sf"/>
</dbReference>
<dbReference type="GO" id="GO:0016405">
    <property type="term" value="F:CoA-ligase activity"/>
    <property type="evidence" value="ECO:0007669"/>
    <property type="project" value="TreeGrafter"/>
</dbReference>
<dbReference type="EMBL" id="MU856883">
    <property type="protein sequence ID" value="KAK4155647.1"/>
    <property type="molecule type" value="Genomic_DNA"/>
</dbReference>
<organism evidence="3 4">
    <name type="scientific">Chaetomidium leptoderma</name>
    <dbReference type="NCBI Taxonomy" id="669021"/>
    <lineage>
        <taxon>Eukaryota</taxon>
        <taxon>Fungi</taxon>
        <taxon>Dikarya</taxon>
        <taxon>Ascomycota</taxon>
        <taxon>Pezizomycotina</taxon>
        <taxon>Sordariomycetes</taxon>
        <taxon>Sordariomycetidae</taxon>
        <taxon>Sordariales</taxon>
        <taxon>Chaetomiaceae</taxon>
        <taxon>Chaetomidium</taxon>
    </lineage>
</organism>
<reference evidence="3" key="1">
    <citation type="journal article" date="2023" name="Mol. Phylogenet. Evol.">
        <title>Genome-scale phylogeny and comparative genomics of the fungal order Sordariales.</title>
        <authorList>
            <person name="Hensen N."/>
            <person name="Bonometti L."/>
            <person name="Westerberg I."/>
            <person name="Brannstrom I.O."/>
            <person name="Guillou S."/>
            <person name="Cros-Aarteil S."/>
            <person name="Calhoun S."/>
            <person name="Haridas S."/>
            <person name="Kuo A."/>
            <person name="Mondo S."/>
            <person name="Pangilinan J."/>
            <person name="Riley R."/>
            <person name="LaButti K."/>
            <person name="Andreopoulos B."/>
            <person name="Lipzen A."/>
            <person name="Chen C."/>
            <person name="Yan M."/>
            <person name="Daum C."/>
            <person name="Ng V."/>
            <person name="Clum A."/>
            <person name="Steindorff A."/>
            <person name="Ohm R.A."/>
            <person name="Martin F."/>
            <person name="Silar P."/>
            <person name="Natvig D.O."/>
            <person name="Lalanne C."/>
            <person name="Gautier V."/>
            <person name="Ament-Velasquez S.L."/>
            <person name="Kruys A."/>
            <person name="Hutchinson M.I."/>
            <person name="Powell A.J."/>
            <person name="Barry K."/>
            <person name="Miller A.N."/>
            <person name="Grigoriev I.V."/>
            <person name="Debuchy R."/>
            <person name="Gladieux P."/>
            <person name="Hiltunen Thoren M."/>
            <person name="Johannesson H."/>
        </authorList>
    </citation>
    <scope>NUCLEOTIDE SEQUENCE</scope>
    <source>
        <strain evidence="3">CBS 538.74</strain>
    </source>
</reference>
<proteinExistence type="predicted"/>
<feature type="domain" description="AMP-dependent synthetase/ligase" evidence="1">
    <location>
        <begin position="36"/>
        <end position="417"/>
    </location>
</feature>
<feature type="domain" description="AMP-binding enzyme C-terminal" evidence="2">
    <location>
        <begin position="472"/>
        <end position="556"/>
    </location>
</feature>
<dbReference type="AlphaFoldDB" id="A0AAN6ZYM4"/>
<name>A0AAN6ZYM4_9PEZI</name>
<dbReference type="InterPro" id="IPR025110">
    <property type="entry name" value="AMP-bd_C"/>
</dbReference>
<gene>
    <name evidence="3" type="ORF">C8A00DRAFT_31488</name>
</gene>
<evidence type="ECO:0000313" key="4">
    <source>
        <dbReference type="Proteomes" id="UP001302745"/>
    </source>
</evidence>
<dbReference type="Gene3D" id="3.30.300.30">
    <property type="match status" value="1"/>
</dbReference>
<evidence type="ECO:0000313" key="3">
    <source>
        <dbReference type="EMBL" id="KAK4155647.1"/>
    </source>
</evidence>
<accession>A0AAN6ZYM4</accession>
<dbReference type="Proteomes" id="UP001302745">
    <property type="component" value="Unassembled WGS sequence"/>
</dbReference>
<protein>
    <submittedName>
        <fullName evidence="3">Uncharacterized protein</fullName>
    </submittedName>
</protein>
<dbReference type="PANTHER" id="PTHR24096">
    <property type="entry name" value="LONG-CHAIN-FATTY-ACID--COA LIGASE"/>
    <property type="match status" value="1"/>
</dbReference>
<dbReference type="Gene3D" id="3.40.50.12780">
    <property type="entry name" value="N-terminal domain of ligase-like"/>
    <property type="match status" value="1"/>
</dbReference>
<dbReference type="Pfam" id="PF00501">
    <property type="entry name" value="AMP-binding"/>
    <property type="match status" value="1"/>
</dbReference>
<dbReference type="PANTHER" id="PTHR24096:SF422">
    <property type="entry name" value="BCDNA.GH02901"/>
    <property type="match status" value="1"/>
</dbReference>
<reference evidence="3" key="2">
    <citation type="submission" date="2023-05" db="EMBL/GenBank/DDBJ databases">
        <authorList>
            <consortium name="Lawrence Berkeley National Laboratory"/>
            <person name="Steindorff A."/>
            <person name="Hensen N."/>
            <person name="Bonometti L."/>
            <person name="Westerberg I."/>
            <person name="Brannstrom I.O."/>
            <person name="Guillou S."/>
            <person name="Cros-Aarteil S."/>
            <person name="Calhoun S."/>
            <person name="Haridas S."/>
            <person name="Kuo A."/>
            <person name="Mondo S."/>
            <person name="Pangilinan J."/>
            <person name="Riley R."/>
            <person name="Labutti K."/>
            <person name="Andreopoulos B."/>
            <person name="Lipzen A."/>
            <person name="Chen C."/>
            <person name="Yanf M."/>
            <person name="Daum C."/>
            <person name="Ng V."/>
            <person name="Clum A."/>
            <person name="Ohm R."/>
            <person name="Martin F."/>
            <person name="Silar P."/>
            <person name="Natvig D."/>
            <person name="Lalanne C."/>
            <person name="Gautier V."/>
            <person name="Ament-Velasquez S.L."/>
            <person name="Kruys A."/>
            <person name="Hutchinson M.I."/>
            <person name="Powell A.J."/>
            <person name="Barry K."/>
            <person name="Miller A.N."/>
            <person name="Grigoriev I.V."/>
            <person name="Debuchy R."/>
            <person name="Gladieux P."/>
            <person name="Thoren M.H."/>
            <person name="Johannesson H."/>
        </authorList>
    </citation>
    <scope>NUCLEOTIDE SEQUENCE</scope>
    <source>
        <strain evidence="3">CBS 538.74</strain>
    </source>
</reference>
<sequence>MIFHPPSWLPAVPQDLSTVGTVGDFVLRGPPSTASKPTPDAPVLVSADTQKTKTPQQLAEDVEILATALAHDLQWSPNVVPVAQDGRVIAILSENTIDYLTCCWAIHRLGGTVLLLHGSTSPAENAKHLERSNCNILVVSPALLESARAATSGKSDARLYLSESVANDGSDHGIKTIGELLALGKTLGLNSLPTLNWTAEEAGDSIAYLCPTSGTSGVQKLARLSHRSIIANVLQLGTLESLVRRRDVDVVLGVTPLSHVQGIGASHASIYMRDRLILHSKFDMKEAMASIQTHRINRLYLVPSVLAALIGNPFLFKVFDLSSVDSVYVGAGTVSGELHAKTKAAQPNWTVVTGYGMTESPAAVAMSSPHEYLPGSVGILLPLYQARLVREDGSEVKAFGEAGELLLSSPNQANGYHGDAEGSAATFRDGWLHTGDVAVFRQSPKGDSHLFIVDRLRDMIKVKGMQVSPIAIEDCLRQHPGVADVAVIGVPDDLAGERPKAFVVPSKPPVQGEDSDETEELFDLWDEHVQSHLTEPHWLRGRYELLEALPRNMSGKVTKGVLRART</sequence>
<evidence type="ECO:0000259" key="2">
    <source>
        <dbReference type="Pfam" id="PF13193"/>
    </source>
</evidence>
<dbReference type="Pfam" id="PF13193">
    <property type="entry name" value="AMP-binding_C"/>
    <property type="match status" value="1"/>
</dbReference>
<dbReference type="InterPro" id="IPR000873">
    <property type="entry name" value="AMP-dep_synth/lig_dom"/>
</dbReference>
<dbReference type="InterPro" id="IPR042099">
    <property type="entry name" value="ANL_N_sf"/>
</dbReference>
<keyword evidence="4" id="KW-1185">Reference proteome</keyword>
<dbReference type="SUPFAM" id="SSF56801">
    <property type="entry name" value="Acetyl-CoA synthetase-like"/>
    <property type="match status" value="1"/>
</dbReference>
<comment type="caution">
    <text evidence="3">The sequence shown here is derived from an EMBL/GenBank/DDBJ whole genome shotgun (WGS) entry which is preliminary data.</text>
</comment>